<dbReference type="Gene3D" id="3.40.630.30">
    <property type="match status" value="1"/>
</dbReference>
<dbReference type="SUPFAM" id="SSF55729">
    <property type="entry name" value="Acyl-CoA N-acyltransferases (Nat)"/>
    <property type="match status" value="1"/>
</dbReference>
<reference evidence="2" key="1">
    <citation type="submission" date="2023-07" db="EMBL/GenBank/DDBJ databases">
        <title>30 novel species of actinomycetes from the DSMZ collection.</title>
        <authorList>
            <person name="Nouioui I."/>
        </authorList>
    </citation>
    <scope>NUCLEOTIDE SEQUENCE [LARGE SCALE GENOMIC DNA]</scope>
    <source>
        <strain evidence="2">DSM 44399</strain>
    </source>
</reference>
<keyword evidence="2" id="KW-1185">Reference proteome</keyword>
<dbReference type="EMBL" id="JAVREH010000028">
    <property type="protein sequence ID" value="MDT0263096.1"/>
    <property type="molecule type" value="Genomic_DNA"/>
</dbReference>
<dbReference type="InterPro" id="IPR038764">
    <property type="entry name" value="GNAT_N_AcTrfase_prd"/>
</dbReference>
<accession>A0ABU2JDN1</accession>
<evidence type="ECO:0008006" key="3">
    <source>
        <dbReference type="Google" id="ProtNLM"/>
    </source>
</evidence>
<dbReference type="PANTHER" id="PTHR41700">
    <property type="entry name" value="GCN5-RELATED N-ACETYLTRANSFERASE"/>
    <property type="match status" value="1"/>
</dbReference>
<sequence length="308" mass="32184">MTDLHCDAAGTPFGADVAARAPDAAVRAADAAARAAGVQVREISLLGELDAVYRLYADIWRPEPKNPPVTSELLRAFSKAGNYVAGAFDGDALVGACVGFFGAPADGTLHSHIAGVPGAARGRNVGFALKLHQRAWSMVRGASTVAWTFDPLVRRNAYFNLVKLAARPAEYLTNFYGGMHDAINGGDDSDRLLVRWHLDAPSVVAACAGTSTAADAGTERASGATIALDVSPLGGPVLGTPDSQTVLVGVPTDIEALRLSDPGCAKDWRIAVREVLGHLIAEGALVTGFDRAGWYVLHRQNTASGDSR</sequence>
<organism evidence="1 2">
    <name type="scientific">Jatrophihabitans lederbergiae</name>
    <dbReference type="NCBI Taxonomy" id="3075547"/>
    <lineage>
        <taxon>Bacteria</taxon>
        <taxon>Bacillati</taxon>
        <taxon>Actinomycetota</taxon>
        <taxon>Actinomycetes</taxon>
        <taxon>Jatrophihabitantales</taxon>
        <taxon>Jatrophihabitantaceae</taxon>
        <taxon>Jatrophihabitans</taxon>
    </lineage>
</organism>
<evidence type="ECO:0000313" key="2">
    <source>
        <dbReference type="Proteomes" id="UP001183176"/>
    </source>
</evidence>
<name>A0ABU2JDN1_9ACTN</name>
<gene>
    <name evidence="1" type="ORF">RM423_17030</name>
</gene>
<protein>
    <recommendedName>
        <fullName evidence="3">GNAT family N-acetyltransferase</fullName>
    </recommendedName>
</protein>
<dbReference type="Proteomes" id="UP001183176">
    <property type="component" value="Unassembled WGS sequence"/>
</dbReference>
<dbReference type="InterPro" id="IPR016181">
    <property type="entry name" value="Acyl_CoA_acyltransferase"/>
</dbReference>
<evidence type="ECO:0000313" key="1">
    <source>
        <dbReference type="EMBL" id="MDT0263096.1"/>
    </source>
</evidence>
<comment type="caution">
    <text evidence="1">The sequence shown here is derived from an EMBL/GenBank/DDBJ whole genome shotgun (WGS) entry which is preliminary data.</text>
</comment>
<dbReference type="PANTHER" id="PTHR41700:SF1">
    <property type="entry name" value="N-ACETYLTRANSFERASE DOMAIN-CONTAINING PROTEIN"/>
    <property type="match status" value="1"/>
</dbReference>
<proteinExistence type="predicted"/>